<dbReference type="InterPro" id="IPR001078">
    <property type="entry name" value="2-oxoacid_DH_actylTfrase"/>
</dbReference>
<dbReference type="InterPro" id="IPR011053">
    <property type="entry name" value="Single_hybrid_motif"/>
</dbReference>
<dbReference type="Gene3D" id="4.10.320.10">
    <property type="entry name" value="E3-binding domain"/>
    <property type="match status" value="1"/>
</dbReference>
<dbReference type="AlphaFoldDB" id="A0A2Z2KZQ8"/>
<dbReference type="CDD" id="cd06849">
    <property type="entry name" value="lipoyl_domain"/>
    <property type="match status" value="1"/>
</dbReference>
<organism evidence="10 11">
    <name type="scientific">Paenibacillus donghaensis</name>
    <dbReference type="NCBI Taxonomy" id="414771"/>
    <lineage>
        <taxon>Bacteria</taxon>
        <taxon>Bacillati</taxon>
        <taxon>Bacillota</taxon>
        <taxon>Bacilli</taxon>
        <taxon>Bacillales</taxon>
        <taxon>Paenibacillaceae</taxon>
        <taxon>Paenibacillus</taxon>
    </lineage>
</organism>
<keyword evidence="5 6" id="KW-0012">Acyltransferase</keyword>
<name>A0A2Z2KZQ8_9BACL</name>
<evidence type="ECO:0000313" key="10">
    <source>
        <dbReference type="EMBL" id="ASA26408.1"/>
    </source>
</evidence>
<feature type="region of interest" description="Disordered" evidence="7">
    <location>
        <begin position="213"/>
        <end position="288"/>
    </location>
</feature>
<evidence type="ECO:0000256" key="7">
    <source>
        <dbReference type="SAM" id="MobiDB-lite"/>
    </source>
</evidence>
<reference evidence="10 11" key="1">
    <citation type="submission" date="2017-06" db="EMBL/GenBank/DDBJ databases">
        <title>Complete genome sequence of Paenibacillus donghaensis KCTC 13049T isolated from East Sea sediment, South Korea.</title>
        <authorList>
            <person name="Jung B.K."/>
            <person name="Hong S.-J."/>
            <person name="Shin J.-H."/>
        </authorList>
    </citation>
    <scope>NUCLEOTIDE SEQUENCE [LARGE SCALE GENOMIC DNA]</scope>
    <source>
        <strain evidence="10 11">KCTC 13049</strain>
    </source>
</reference>
<dbReference type="InterPro" id="IPR023213">
    <property type="entry name" value="CAT-like_dom_sf"/>
</dbReference>
<dbReference type="FunFam" id="3.30.559.10:FF:000007">
    <property type="entry name" value="Dihydrolipoamide acetyltransferase component of pyruvate dehydrogenase complex"/>
    <property type="match status" value="1"/>
</dbReference>
<evidence type="ECO:0000256" key="1">
    <source>
        <dbReference type="ARBA" id="ARBA00001938"/>
    </source>
</evidence>
<dbReference type="Proteomes" id="UP000249890">
    <property type="component" value="Chromosome"/>
</dbReference>
<evidence type="ECO:0000313" key="11">
    <source>
        <dbReference type="Proteomes" id="UP000249890"/>
    </source>
</evidence>
<dbReference type="Gene3D" id="2.40.50.100">
    <property type="match status" value="1"/>
</dbReference>
<comment type="similarity">
    <text evidence="2 6">Belongs to the 2-oxoacid dehydrogenase family.</text>
</comment>
<dbReference type="Pfam" id="PF00364">
    <property type="entry name" value="Biotin_lipoyl"/>
    <property type="match status" value="1"/>
</dbReference>
<dbReference type="Pfam" id="PF02817">
    <property type="entry name" value="E3_binding"/>
    <property type="match status" value="1"/>
</dbReference>
<feature type="compositionally biased region" description="Low complexity" evidence="7">
    <location>
        <begin position="112"/>
        <end position="137"/>
    </location>
</feature>
<evidence type="ECO:0000259" key="9">
    <source>
        <dbReference type="PROSITE" id="PS51826"/>
    </source>
</evidence>
<dbReference type="InterPro" id="IPR004167">
    <property type="entry name" value="PSBD"/>
</dbReference>
<dbReference type="InterPro" id="IPR000089">
    <property type="entry name" value="Biotin_lipoyl"/>
</dbReference>
<evidence type="ECO:0000256" key="4">
    <source>
        <dbReference type="ARBA" id="ARBA00022823"/>
    </source>
</evidence>
<gene>
    <name evidence="10" type="ORF">B9T62_21075</name>
</gene>
<dbReference type="PANTHER" id="PTHR43178:SF5">
    <property type="entry name" value="LIPOAMIDE ACYLTRANSFERASE COMPONENT OF BRANCHED-CHAIN ALPHA-KETO ACID DEHYDROGENASE COMPLEX, MITOCHONDRIAL"/>
    <property type="match status" value="1"/>
</dbReference>
<dbReference type="KEGG" id="pdh:B9T62_21075"/>
<feature type="compositionally biased region" description="Low complexity" evidence="7">
    <location>
        <begin position="213"/>
        <end position="262"/>
    </location>
</feature>
<feature type="domain" description="Lipoyl-binding" evidence="8">
    <location>
        <begin position="7"/>
        <end position="82"/>
    </location>
</feature>
<evidence type="ECO:0000256" key="5">
    <source>
        <dbReference type="ARBA" id="ARBA00023315"/>
    </source>
</evidence>
<dbReference type="InterPro" id="IPR036625">
    <property type="entry name" value="E3-bd_dom_sf"/>
</dbReference>
<accession>A0A2Z2KZQ8</accession>
<dbReference type="Pfam" id="PF00198">
    <property type="entry name" value="2-oxoacid_dh"/>
    <property type="match status" value="1"/>
</dbReference>
<dbReference type="GO" id="GO:0016407">
    <property type="term" value="F:acetyltransferase activity"/>
    <property type="evidence" value="ECO:0007669"/>
    <property type="project" value="TreeGrafter"/>
</dbReference>
<dbReference type="GO" id="GO:0031405">
    <property type="term" value="F:lipoic acid binding"/>
    <property type="evidence" value="ECO:0007669"/>
    <property type="project" value="TreeGrafter"/>
</dbReference>
<dbReference type="PROSITE" id="PS51826">
    <property type="entry name" value="PSBD"/>
    <property type="match status" value="1"/>
</dbReference>
<dbReference type="PROSITE" id="PS00189">
    <property type="entry name" value="LIPOYL"/>
    <property type="match status" value="1"/>
</dbReference>
<protein>
    <recommendedName>
        <fullName evidence="6">Dihydrolipoamide acetyltransferase component of pyruvate dehydrogenase complex</fullName>
        <ecNumber evidence="6">2.3.1.-</ecNumber>
    </recommendedName>
</protein>
<evidence type="ECO:0000256" key="2">
    <source>
        <dbReference type="ARBA" id="ARBA00007317"/>
    </source>
</evidence>
<dbReference type="OrthoDB" id="9805770at2"/>
<dbReference type="EMBL" id="CP021780">
    <property type="protein sequence ID" value="ASA26408.1"/>
    <property type="molecule type" value="Genomic_DNA"/>
</dbReference>
<dbReference type="SUPFAM" id="SSF51230">
    <property type="entry name" value="Single hybrid motif"/>
    <property type="match status" value="1"/>
</dbReference>
<sequence>MMNNSKLIDVIMPQLAESLVSATIGKWLKQPGDPVEQYEPLCELITDKVNAELPSTLDGVMGELLAEEGQTINVGEVICRIAVAVAAPAAIQGTAPAPAQEPAAPAAPPASPTARTAAGQAPAAATPGSSRAAAASTAGAPSVSGAAASAASHGDTPMRARYSPAVLTLAAEHNLELSAVPGTGLGGRITRKDVLTYLESGAAATPAASASVSAVNPSAGPASPASAVNQSSVSASNQSPASAVNPPAGAQMQQPTVEEQQQISEPLRQSGLHLSESPKIPTIEVEGGRGSSSEFLIDVTPVRNTIATRMRQSVSEIPHAWTMIEVDVTNLVALRNKLKDEFKRKEGINLTYLAFLMKAVVSALKDYPIMNSVWAVDKIIIKRDINISLAVGTEDSVMMPVIKKADQKNIAGLAREIDELAQRTREGKLKLDDVQGGTFTVNNTGSFGSILSYPIINYPQAAIVTFESIVKKPVVINDMIAVRSMANICLSLDHRILDGVICGRFLQRVKDNVEGYNADTKLY</sequence>
<keyword evidence="3 6" id="KW-0808">Transferase</keyword>
<dbReference type="SUPFAM" id="SSF47005">
    <property type="entry name" value="Peripheral subunit-binding domain of 2-oxo acid dehydrogenase complex"/>
    <property type="match status" value="1"/>
</dbReference>
<keyword evidence="11" id="KW-1185">Reference proteome</keyword>
<dbReference type="SUPFAM" id="SSF52777">
    <property type="entry name" value="CoA-dependent acyltransferases"/>
    <property type="match status" value="1"/>
</dbReference>
<feature type="region of interest" description="Disordered" evidence="7">
    <location>
        <begin position="96"/>
        <end position="137"/>
    </location>
</feature>
<dbReference type="RefSeq" id="WP_087920352.1">
    <property type="nucleotide sequence ID" value="NZ_CP021780.1"/>
</dbReference>
<evidence type="ECO:0000256" key="6">
    <source>
        <dbReference type="RuleBase" id="RU003423"/>
    </source>
</evidence>
<dbReference type="GO" id="GO:0005737">
    <property type="term" value="C:cytoplasm"/>
    <property type="evidence" value="ECO:0007669"/>
    <property type="project" value="TreeGrafter"/>
</dbReference>
<comment type="cofactor">
    <cofactor evidence="1 6">
        <name>(R)-lipoate</name>
        <dbReference type="ChEBI" id="CHEBI:83088"/>
    </cofactor>
</comment>
<dbReference type="EC" id="2.3.1.-" evidence="6"/>
<dbReference type="PROSITE" id="PS50968">
    <property type="entry name" value="BIOTINYL_LIPOYL"/>
    <property type="match status" value="1"/>
</dbReference>
<evidence type="ECO:0000256" key="3">
    <source>
        <dbReference type="ARBA" id="ARBA00022679"/>
    </source>
</evidence>
<dbReference type="PANTHER" id="PTHR43178">
    <property type="entry name" value="DIHYDROLIPOAMIDE ACETYLTRANSFERASE COMPONENT OF PYRUVATE DEHYDROGENASE COMPLEX"/>
    <property type="match status" value="1"/>
</dbReference>
<dbReference type="InterPro" id="IPR050743">
    <property type="entry name" value="2-oxoacid_DH_E2_comp"/>
</dbReference>
<feature type="domain" description="Peripheral subunit-binding (PSBD)" evidence="9">
    <location>
        <begin position="161"/>
        <end position="198"/>
    </location>
</feature>
<keyword evidence="4 6" id="KW-0450">Lipoyl</keyword>
<proteinExistence type="inferred from homology"/>
<dbReference type="Gene3D" id="3.30.559.10">
    <property type="entry name" value="Chloramphenicol acetyltransferase-like domain"/>
    <property type="match status" value="1"/>
</dbReference>
<evidence type="ECO:0000259" key="8">
    <source>
        <dbReference type="PROSITE" id="PS50968"/>
    </source>
</evidence>
<dbReference type="InterPro" id="IPR003016">
    <property type="entry name" value="2-oxoA_DH_lipoyl-BS"/>
</dbReference>